<comment type="caution">
    <text evidence="2">The sequence shown here is derived from an EMBL/GenBank/DDBJ whole genome shotgun (WGS) entry which is preliminary data.</text>
</comment>
<evidence type="ECO:0000256" key="1">
    <source>
        <dbReference type="SAM" id="Phobius"/>
    </source>
</evidence>
<feature type="transmembrane region" description="Helical" evidence="1">
    <location>
        <begin position="35"/>
        <end position="54"/>
    </location>
</feature>
<protein>
    <recommendedName>
        <fullName evidence="4">CTP synthetase</fullName>
    </recommendedName>
</protein>
<feature type="transmembrane region" description="Helical" evidence="1">
    <location>
        <begin position="6"/>
        <end position="28"/>
    </location>
</feature>
<keyword evidence="1" id="KW-1133">Transmembrane helix</keyword>
<keyword evidence="1" id="KW-0812">Transmembrane</keyword>
<dbReference type="EMBL" id="JBEPMB010000001">
    <property type="protein sequence ID" value="MET3612147.1"/>
    <property type="molecule type" value="Genomic_DNA"/>
</dbReference>
<name>A0ABV2IUJ9_9HYPH</name>
<evidence type="ECO:0000313" key="3">
    <source>
        <dbReference type="Proteomes" id="UP001549047"/>
    </source>
</evidence>
<reference evidence="2 3" key="1">
    <citation type="submission" date="2024-06" db="EMBL/GenBank/DDBJ databases">
        <title>Genomic Encyclopedia of Type Strains, Phase IV (KMG-IV): sequencing the most valuable type-strain genomes for metagenomic binning, comparative biology and taxonomic classification.</title>
        <authorList>
            <person name="Goeker M."/>
        </authorList>
    </citation>
    <scope>NUCLEOTIDE SEQUENCE [LARGE SCALE GENOMIC DNA]</scope>
    <source>
        <strain evidence="2 3">DSM 29780</strain>
    </source>
</reference>
<gene>
    <name evidence="2" type="ORF">ABID16_000452</name>
</gene>
<organism evidence="2 3">
    <name type="scientific">Rhizobium aquaticum</name>
    <dbReference type="NCBI Taxonomy" id="1549636"/>
    <lineage>
        <taxon>Bacteria</taxon>
        <taxon>Pseudomonadati</taxon>
        <taxon>Pseudomonadota</taxon>
        <taxon>Alphaproteobacteria</taxon>
        <taxon>Hyphomicrobiales</taxon>
        <taxon>Rhizobiaceae</taxon>
        <taxon>Rhizobium/Agrobacterium group</taxon>
        <taxon>Rhizobium</taxon>
    </lineage>
</organism>
<evidence type="ECO:0000313" key="2">
    <source>
        <dbReference type="EMBL" id="MET3612147.1"/>
    </source>
</evidence>
<sequence>MFRLIAILYVLVATVLAGVAVTAMLSLGHFGRADIALSALAGAVVALPVAWIVGKHLFAATRSV</sequence>
<evidence type="ECO:0008006" key="4">
    <source>
        <dbReference type="Google" id="ProtNLM"/>
    </source>
</evidence>
<accession>A0ABV2IUJ9</accession>
<keyword evidence="1" id="KW-0472">Membrane</keyword>
<keyword evidence="3" id="KW-1185">Reference proteome</keyword>
<dbReference type="Proteomes" id="UP001549047">
    <property type="component" value="Unassembled WGS sequence"/>
</dbReference>
<dbReference type="RefSeq" id="WP_354554731.1">
    <property type="nucleotide sequence ID" value="NZ_JBEPMB010000001.1"/>
</dbReference>
<proteinExistence type="predicted"/>